<evidence type="ECO:0000313" key="2">
    <source>
        <dbReference type="Proteomes" id="UP000272888"/>
    </source>
</evidence>
<dbReference type="Proteomes" id="UP000272888">
    <property type="component" value="Unassembled WGS sequence"/>
</dbReference>
<proteinExistence type="predicted"/>
<dbReference type="EMBL" id="RAWB01001101">
    <property type="protein sequence ID" value="RKH34408.1"/>
    <property type="molecule type" value="Genomic_DNA"/>
</dbReference>
<keyword evidence="2" id="KW-1185">Reference proteome</keyword>
<reference evidence="2" key="1">
    <citation type="submission" date="2018-09" db="EMBL/GenBank/DDBJ databases">
        <authorList>
            <person name="Livingstone P.G."/>
            <person name="Whitworth D.E."/>
        </authorList>
    </citation>
    <scope>NUCLEOTIDE SEQUENCE [LARGE SCALE GENOMIC DNA]</scope>
    <source>
        <strain evidence="2">CA051B</strain>
    </source>
</reference>
<name>A0A3A8MPU6_9BACT</name>
<comment type="caution">
    <text evidence="1">The sequence shown here is derived from an EMBL/GenBank/DDBJ whole genome shotgun (WGS) entry which is preliminary data.</text>
</comment>
<gene>
    <name evidence="1" type="ORF">D7V93_43590</name>
</gene>
<feature type="non-terminal residue" evidence="1">
    <location>
        <position position="1"/>
    </location>
</feature>
<organism evidence="1 2">
    <name type="scientific">Corallococcus llansteffanensis</name>
    <dbReference type="NCBI Taxonomy" id="2316731"/>
    <lineage>
        <taxon>Bacteria</taxon>
        <taxon>Pseudomonadati</taxon>
        <taxon>Myxococcota</taxon>
        <taxon>Myxococcia</taxon>
        <taxon>Myxococcales</taxon>
        <taxon>Cystobacterineae</taxon>
        <taxon>Myxococcaceae</taxon>
        <taxon>Corallococcus</taxon>
    </lineage>
</organism>
<dbReference type="AlphaFoldDB" id="A0A3A8MPU6"/>
<accession>A0A3A8MPU6</accession>
<evidence type="ECO:0000313" key="1">
    <source>
        <dbReference type="EMBL" id="RKH34408.1"/>
    </source>
</evidence>
<protein>
    <submittedName>
        <fullName evidence="1">General secretion pathway protein GspE</fullName>
    </submittedName>
</protein>
<sequence length="54" mass="5965">AEAPRAAPNGSPAELLKSVEEVQRKEVAALKAMVELLIEKGIFSREEYLAKVKR</sequence>